<comment type="caution">
    <text evidence="9">The sequence shown here is derived from an EMBL/GenBank/DDBJ whole genome shotgun (WGS) entry which is preliminary data.</text>
</comment>
<feature type="transmembrane region" description="Helical" evidence="7">
    <location>
        <begin position="59"/>
        <end position="77"/>
    </location>
</feature>
<evidence type="ECO:0000256" key="5">
    <source>
        <dbReference type="ARBA" id="ARBA00022777"/>
    </source>
</evidence>
<dbReference type="Gene3D" id="1.10.287.130">
    <property type="match status" value="1"/>
</dbReference>
<feature type="transmembrane region" description="Helical" evidence="7">
    <location>
        <begin position="29"/>
        <end position="47"/>
    </location>
</feature>
<dbReference type="EC" id="2.7.13.3" evidence="2"/>
<keyword evidence="10" id="KW-1185">Reference proteome</keyword>
<dbReference type="SUPFAM" id="SSF55874">
    <property type="entry name" value="ATPase domain of HSP90 chaperone/DNA topoisomerase II/histidine kinase"/>
    <property type="match status" value="1"/>
</dbReference>
<evidence type="ECO:0000259" key="8">
    <source>
        <dbReference type="PROSITE" id="PS50109"/>
    </source>
</evidence>
<feature type="domain" description="Histidine kinase" evidence="8">
    <location>
        <begin position="275"/>
        <end position="488"/>
    </location>
</feature>
<dbReference type="PANTHER" id="PTHR42878">
    <property type="entry name" value="TWO-COMPONENT HISTIDINE KINASE"/>
    <property type="match status" value="1"/>
</dbReference>
<keyword evidence="6" id="KW-0175">Coiled coil</keyword>
<keyword evidence="7" id="KW-0812">Transmembrane</keyword>
<gene>
    <name evidence="9" type="ORF">JI741_22900</name>
</gene>
<dbReference type="InterPro" id="IPR036890">
    <property type="entry name" value="HATPase_C_sf"/>
</dbReference>
<keyword evidence="3" id="KW-0597">Phosphoprotein</keyword>
<dbReference type="InterPro" id="IPR036097">
    <property type="entry name" value="HisK_dim/P_sf"/>
</dbReference>
<keyword evidence="4" id="KW-0808">Transferase</keyword>
<evidence type="ECO:0000256" key="4">
    <source>
        <dbReference type="ARBA" id="ARBA00022679"/>
    </source>
</evidence>
<dbReference type="GO" id="GO:0016301">
    <property type="term" value="F:kinase activity"/>
    <property type="evidence" value="ECO:0007669"/>
    <property type="project" value="UniProtKB-KW"/>
</dbReference>
<dbReference type="PRINTS" id="PR00344">
    <property type="entry name" value="BCTRLSENSOR"/>
</dbReference>
<dbReference type="Pfam" id="PF02518">
    <property type="entry name" value="HATPase_c"/>
    <property type="match status" value="1"/>
</dbReference>
<dbReference type="SUPFAM" id="SSF47384">
    <property type="entry name" value="Homodimeric domain of signal transducing histidine kinase"/>
    <property type="match status" value="1"/>
</dbReference>
<evidence type="ECO:0000256" key="7">
    <source>
        <dbReference type="SAM" id="Phobius"/>
    </source>
</evidence>
<reference evidence="9 10" key="1">
    <citation type="submission" date="2021-01" db="EMBL/GenBank/DDBJ databases">
        <title>Chryseolinea sp. Jin1 Genome sequencing and assembly.</title>
        <authorList>
            <person name="Kim I."/>
        </authorList>
    </citation>
    <scope>NUCLEOTIDE SEQUENCE [LARGE SCALE GENOMIC DNA]</scope>
    <source>
        <strain evidence="9 10">Jin1</strain>
    </source>
</reference>
<protein>
    <recommendedName>
        <fullName evidence="2">histidine kinase</fullName>
        <ecNumber evidence="2">2.7.13.3</ecNumber>
    </recommendedName>
</protein>
<feature type="transmembrane region" description="Helical" evidence="7">
    <location>
        <begin position="89"/>
        <end position="106"/>
    </location>
</feature>
<evidence type="ECO:0000313" key="9">
    <source>
        <dbReference type="EMBL" id="MBL0744100.1"/>
    </source>
</evidence>
<feature type="transmembrane region" description="Helical" evidence="7">
    <location>
        <begin position="149"/>
        <end position="170"/>
    </location>
</feature>
<dbReference type="PANTHER" id="PTHR42878:SF15">
    <property type="entry name" value="BACTERIOPHYTOCHROME"/>
    <property type="match status" value="1"/>
</dbReference>
<organism evidence="9 10">
    <name type="scientific">Chryseolinea lacunae</name>
    <dbReference type="NCBI Taxonomy" id="2801331"/>
    <lineage>
        <taxon>Bacteria</taxon>
        <taxon>Pseudomonadati</taxon>
        <taxon>Bacteroidota</taxon>
        <taxon>Cytophagia</taxon>
        <taxon>Cytophagales</taxon>
        <taxon>Fulvivirgaceae</taxon>
        <taxon>Chryseolinea</taxon>
    </lineage>
</organism>
<keyword evidence="7" id="KW-1133">Transmembrane helix</keyword>
<dbReference type="SMART" id="SM00387">
    <property type="entry name" value="HATPase_c"/>
    <property type="match status" value="1"/>
</dbReference>
<feature type="coiled-coil region" evidence="6">
    <location>
        <begin position="185"/>
        <end position="219"/>
    </location>
</feature>
<dbReference type="Gene3D" id="3.30.565.10">
    <property type="entry name" value="Histidine kinase-like ATPase, C-terminal domain"/>
    <property type="match status" value="1"/>
</dbReference>
<dbReference type="InterPro" id="IPR050351">
    <property type="entry name" value="BphY/WalK/GraS-like"/>
</dbReference>
<dbReference type="CDD" id="cd00082">
    <property type="entry name" value="HisKA"/>
    <property type="match status" value="1"/>
</dbReference>
<evidence type="ECO:0000256" key="6">
    <source>
        <dbReference type="SAM" id="Coils"/>
    </source>
</evidence>
<feature type="transmembrane region" description="Helical" evidence="7">
    <location>
        <begin position="113"/>
        <end position="137"/>
    </location>
</feature>
<keyword evidence="5 9" id="KW-0418">Kinase</keyword>
<dbReference type="Proteomes" id="UP000613030">
    <property type="component" value="Unassembled WGS sequence"/>
</dbReference>
<evidence type="ECO:0000256" key="1">
    <source>
        <dbReference type="ARBA" id="ARBA00000085"/>
    </source>
</evidence>
<feature type="transmembrane region" description="Helical" evidence="7">
    <location>
        <begin position="5"/>
        <end position="23"/>
    </location>
</feature>
<accession>A0ABS1KXA5</accession>
<sequence length="632" mass="72780">MLANAVATILFTLSLVTTFFYYLWYGANIVTYLIPVLGAMALVVLLLNSRGFTTLARVWISFLSPVLVMALSIYSKWVYYDQQEELDYFTFRIVVLGCCVIPWMLFSLQERTGLILCALGGLLVLMAHDPLHAAFGVPYPEDRLKLMNYYFTNIVILLTYFIMVGSLGFLKWLSEKNERINAELIEDLNLANVLLLERNAEIEAQNAEIHAQSEVLQANQDKLIEANRVIDDQRDRLYSKTLHLESELVKKNMDLVETNTELVKHNNELRQFSYTVSHNLRGPVASLLGLLKLVNTEGLSESDAEVFSHFRSSTFRLDEIIRELSQIIDIRHDIFQIRQKIDLRAEVQTIFTSLEKEILSHHIQLKASLEECPTLYSVKPMVHSILYNLISNAIKYRSPERVPVVSVASHDEGDFFVIRVRDNGLGIDLNSHRDNMFKLYRRFHQHTEGKGLGLYLVKLQCEALGGRIDVMSELNKFTEFTVYLRKPENVKQQMLLDEPHAKIFFDATANSTGVIWNGPVTSQQYRQVFSKALEFLRVYNTPNWLSDIVHQGPIAPEDQLWMFQNIVPEASKNGLRRIAFIRPDANDPHVVDYIQKIQTNVQRYNITLKPFPTPQDAFEWMIQENENATLHS</sequence>
<evidence type="ECO:0000256" key="2">
    <source>
        <dbReference type="ARBA" id="ARBA00012438"/>
    </source>
</evidence>
<dbReference type="RefSeq" id="WP_202013747.1">
    <property type="nucleotide sequence ID" value="NZ_JAERRB010000009.1"/>
</dbReference>
<comment type="catalytic activity">
    <reaction evidence="1">
        <text>ATP + protein L-histidine = ADP + protein N-phospho-L-histidine.</text>
        <dbReference type="EC" id="2.7.13.3"/>
    </reaction>
</comment>
<dbReference type="CDD" id="cd00075">
    <property type="entry name" value="HATPase"/>
    <property type="match status" value="1"/>
</dbReference>
<dbReference type="SMART" id="SM00388">
    <property type="entry name" value="HisKA"/>
    <property type="match status" value="1"/>
</dbReference>
<dbReference type="PROSITE" id="PS50109">
    <property type="entry name" value="HIS_KIN"/>
    <property type="match status" value="1"/>
</dbReference>
<dbReference type="InterPro" id="IPR003594">
    <property type="entry name" value="HATPase_dom"/>
</dbReference>
<proteinExistence type="predicted"/>
<dbReference type="InterPro" id="IPR004358">
    <property type="entry name" value="Sig_transdc_His_kin-like_C"/>
</dbReference>
<dbReference type="InterPro" id="IPR003661">
    <property type="entry name" value="HisK_dim/P_dom"/>
</dbReference>
<dbReference type="InterPro" id="IPR005467">
    <property type="entry name" value="His_kinase_dom"/>
</dbReference>
<evidence type="ECO:0000256" key="3">
    <source>
        <dbReference type="ARBA" id="ARBA00022553"/>
    </source>
</evidence>
<name>A0ABS1KXA5_9BACT</name>
<dbReference type="EMBL" id="JAERRB010000009">
    <property type="protein sequence ID" value="MBL0744100.1"/>
    <property type="molecule type" value="Genomic_DNA"/>
</dbReference>
<evidence type="ECO:0000313" key="10">
    <source>
        <dbReference type="Proteomes" id="UP000613030"/>
    </source>
</evidence>
<keyword evidence="7" id="KW-0472">Membrane</keyword>